<feature type="transmembrane region" description="Helical" evidence="1">
    <location>
        <begin position="270"/>
        <end position="289"/>
    </location>
</feature>
<dbReference type="Proteomes" id="UP000094271">
    <property type="component" value="Unassembled WGS sequence"/>
</dbReference>
<dbReference type="InterPro" id="IPR010559">
    <property type="entry name" value="Sig_transdc_His_kin_internal"/>
</dbReference>
<evidence type="ECO:0000313" key="6">
    <source>
        <dbReference type="Proteomes" id="UP000094271"/>
    </source>
</evidence>
<evidence type="ECO:0000256" key="1">
    <source>
        <dbReference type="SAM" id="Phobius"/>
    </source>
</evidence>
<dbReference type="InterPro" id="IPR050640">
    <property type="entry name" value="Bact_2-comp_sensor_kinase"/>
</dbReference>
<sequence>MGKKQLSLKKLIFVYWIVLIVIVMVLLLSYSSIIIRNSRNAILENAHTIADNYGFQLDKDITSMMDAVSSMYVDNIHYLRLSNYELDDFEWVGSAYYLQNSLKGKADAIDYMAGMFFYDQKRDSMRSLYSSYPSTATKLELDKHLKVILTEGADVQKDFRFMVCSGEYYLVYFMRSRDKYLGFAINLSRYFPKENNMQISCIYQQNQVAKISEINILEKDEILNIKTKGVSGIDREQRIISVVQLKTLDMMLVLARDSKDSLSVWKQPDLLLILILIPTLSFFFLLILLRNLNRAILYPVGYIIQRVHEMAQKDEKEYPLQPVRNVQIKEYIEINRCIDEVLEQINTIQEEKYQEKLRANNIQLQYYQLQLNPHFFLNCLNTIKSLLENHSADAADDMIISLSSYFRYIFQDRKNLVTVAEEIKEVKAYCNIYILKGGFPILLQTDVKDEVMDCRIPILCIQTFVENSVKHINKRGTILTIKIQAGIVEDESGNRRLSLRVSDNGYGYPQEMLEELNQPVTDFQYRSYHVGIDNLKYRISLIYGEDANWYFYNSPYGGAITEITLPEELDEHTDY</sequence>
<feature type="domain" description="Signal transduction histidine kinase internal region" evidence="3">
    <location>
        <begin position="363"/>
        <end position="433"/>
    </location>
</feature>
<dbReference type="GO" id="GO:0016020">
    <property type="term" value="C:membrane"/>
    <property type="evidence" value="ECO:0007669"/>
    <property type="project" value="InterPro"/>
</dbReference>
<evidence type="ECO:0000313" key="5">
    <source>
        <dbReference type="EMBL" id="ODR55233.1"/>
    </source>
</evidence>
<accession>A0A1E3UNI0</accession>
<dbReference type="InterPro" id="IPR036890">
    <property type="entry name" value="HATPase_C_sf"/>
</dbReference>
<evidence type="ECO:0000259" key="3">
    <source>
        <dbReference type="Pfam" id="PF06580"/>
    </source>
</evidence>
<keyword evidence="1" id="KW-0812">Transmembrane</keyword>
<dbReference type="EMBL" id="MEHA01000002">
    <property type="protein sequence ID" value="ODR55233.1"/>
    <property type="molecule type" value="Genomic_DNA"/>
</dbReference>
<name>A0A1E3UNI0_9FIRM</name>
<dbReference type="Pfam" id="PF06580">
    <property type="entry name" value="His_kinase"/>
    <property type="match status" value="1"/>
</dbReference>
<dbReference type="Pfam" id="PF02518">
    <property type="entry name" value="HATPase_c"/>
    <property type="match status" value="1"/>
</dbReference>
<dbReference type="RefSeq" id="WP_069410648.1">
    <property type="nucleotide sequence ID" value="NZ_DBFYTW010000276.1"/>
</dbReference>
<keyword evidence="7" id="KW-1185">Reference proteome</keyword>
<feature type="transmembrane region" description="Helical" evidence="1">
    <location>
        <begin position="12"/>
        <end position="35"/>
    </location>
</feature>
<dbReference type="AlphaFoldDB" id="A0A1E3UNI0"/>
<dbReference type="SUPFAM" id="SSF55874">
    <property type="entry name" value="ATPase domain of HSP90 chaperone/DNA topoisomerase II/histidine kinase"/>
    <property type="match status" value="1"/>
</dbReference>
<dbReference type="PANTHER" id="PTHR34220:SF7">
    <property type="entry name" value="SENSOR HISTIDINE KINASE YPDA"/>
    <property type="match status" value="1"/>
</dbReference>
<dbReference type="PANTHER" id="PTHR34220">
    <property type="entry name" value="SENSOR HISTIDINE KINASE YPDA"/>
    <property type="match status" value="1"/>
</dbReference>
<proteinExistence type="predicted"/>
<organism evidence="5 6">
    <name type="scientific">Eisenbergiella tayi</name>
    <dbReference type="NCBI Taxonomy" id="1432052"/>
    <lineage>
        <taxon>Bacteria</taxon>
        <taxon>Bacillati</taxon>
        <taxon>Bacillota</taxon>
        <taxon>Clostridia</taxon>
        <taxon>Lachnospirales</taxon>
        <taxon>Lachnospiraceae</taxon>
        <taxon>Eisenbergiella</taxon>
    </lineage>
</organism>
<keyword evidence="1" id="KW-0472">Membrane</keyword>
<evidence type="ECO:0000259" key="2">
    <source>
        <dbReference type="Pfam" id="PF02518"/>
    </source>
</evidence>
<dbReference type="InterPro" id="IPR003594">
    <property type="entry name" value="HATPase_dom"/>
</dbReference>
<evidence type="ECO:0000313" key="4">
    <source>
        <dbReference type="EMBL" id="ODR50091.1"/>
    </source>
</evidence>
<dbReference type="Gene3D" id="3.30.565.10">
    <property type="entry name" value="Histidine kinase-like ATPase, C-terminal domain"/>
    <property type="match status" value="1"/>
</dbReference>
<dbReference type="OrthoDB" id="759642at2"/>
<keyword evidence="1" id="KW-1133">Transmembrane helix</keyword>
<dbReference type="GO" id="GO:0000155">
    <property type="term" value="F:phosphorelay sensor kinase activity"/>
    <property type="evidence" value="ECO:0007669"/>
    <property type="project" value="InterPro"/>
</dbReference>
<reference evidence="5 6" key="2">
    <citation type="submission" date="2016-08" db="EMBL/GenBank/DDBJ databases">
        <authorList>
            <person name="Seilhamer J.J."/>
        </authorList>
    </citation>
    <scope>NUCLEOTIDE SEQUENCE [LARGE SCALE GENOMIC DNA]</scope>
    <source>
        <strain evidence="5 6">NML150140-1</strain>
    </source>
</reference>
<dbReference type="EMBL" id="MEHD01000036">
    <property type="protein sequence ID" value="ODR50091.1"/>
    <property type="molecule type" value="Genomic_DNA"/>
</dbReference>
<gene>
    <name evidence="5" type="ORF">BEI59_04845</name>
    <name evidence="4" type="ORF">BEI63_23630</name>
</gene>
<comment type="caution">
    <text evidence="5">The sequence shown here is derived from an EMBL/GenBank/DDBJ whole genome shotgun (WGS) entry which is preliminary data.</text>
</comment>
<dbReference type="Proteomes" id="UP000094869">
    <property type="component" value="Unassembled WGS sequence"/>
</dbReference>
<reference evidence="4 7" key="1">
    <citation type="submission" date="2016-08" db="EMBL/GenBank/DDBJ databases">
        <title>Characterization of Isolates of Eisenbergiella tayi Derived from Blood Cultures, Using Whole Genome Sequencing.</title>
        <authorList>
            <person name="Bernier A.-M."/>
            <person name="Burdz T."/>
            <person name="Wiebe D."/>
            <person name="Bernard K."/>
        </authorList>
    </citation>
    <scope>NUCLEOTIDE SEQUENCE [LARGE SCALE GENOMIC DNA]</scope>
    <source>
        <strain evidence="4 7">NML120146</strain>
    </source>
</reference>
<protein>
    <submittedName>
        <fullName evidence="5">Uncharacterized protein</fullName>
    </submittedName>
</protein>
<evidence type="ECO:0000313" key="7">
    <source>
        <dbReference type="Proteomes" id="UP000094869"/>
    </source>
</evidence>
<feature type="domain" description="Histidine kinase/HSP90-like ATPase" evidence="2">
    <location>
        <begin position="460"/>
        <end position="568"/>
    </location>
</feature>